<feature type="signal peptide" evidence="6">
    <location>
        <begin position="1"/>
        <end position="26"/>
    </location>
</feature>
<evidence type="ECO:0000256" key="1">
    <source>
        <dbReference type="ARBA" id="ARBA00040106"/>
    </source>
</evidence>
<keyword evidence="9" id="KW-1185">Reference proteome</keyword>
<dbReference type="SUPFAM" id="SSF48726">
    <property type="entry name" value="Immunoglobulin"/>
    <property type="match status" value="3"/>
</dbReference>
<dbReference type="OMA" id="TVEMHCS"/>
<feature type="domain" description="Ig-like" evidence="7">
    <location>
        <begin position="403"/>
        <end position="480"/>
    </location>
</feature>
<dbReference type="InterPro" id="IPR013783">
    <property type="entry name" value="Ig-like_fold"/>
</dbReference>
<dbReference type="Pfam" id="PF13927">
    <property type="entry name" value="Ig_3"/>
    <property type="match status" value="1"/>
</dbReference>
<dbReference type="Ensembl" id="ENSAPET00000016075.1">
    <property type="protein sequence ID" value="ENSAPEP00000015668.1"/>
    <property type="gene ID" value="ENSAPEG00000011162.1"/>
</dbReference>
<keyword evidence="5" id="KW-1133">Transmembrane helix</keyword>
<feature type="transmembrane region" description="Helical" evidence="5">
    <location>
        <begin position="490"/>
        <end position="512"/>
    </location>
</feature>
<dbReference type="PANTHER" id="PTHR46013:SF4">
    <property type="entry name" value="B-CELL RECEPTOR CD22-RELATED"/>
    <property type="match status" value="1"/>
</dbReference>
<evidence type="ECO:0000256" key="2">
    <source>
        <dbReference type="ARBA" id="ARBA00041781"/>
    </source>
</evidence>
<evidence type="ECO:0000313" key="9">
    <source>
        <dbReference type="Proteomes" id="UP000265080"/>
    </source>
</evidence>
<reference evidence="8" key="3">
    <citation type="submission" date="2025-09" db="UniProtKB">
        <authorList>
            <consortium name="Ensembl"/>
        </authorList>
    </citation>
    <scope>IDENTIFICATION</scope>
</reference>
<dbReference type="PROSITE" id="PS50835">
    <property type="entry name" value="IG_LIKE"/>
    <property type="match status" value="3"/>
</dbReference>
<dbReference type="STRING" id="161767.ENSAPEP00000015668"/>
<evidence type="ECO:0000313" key="8">
    <source>
        <dbReference type="Ensembl" id="ENSAPEP00000015668.1"/>
    </source>
</evidence>
<protein>
    <recommendedName>
        <fullName evidence="1">B-cell receptor CD22</fullName>
    </recommendedName>
    <alternativeName>
        <fullName evidence="2">Sialic acid-binding Ig-like lectin 2</fullName>
    </alternativeName>
</protein>
<dbReference type="Proteomes" id="UP000265080">
    <property type="component" value="Chromosome 3"/>
</dbReference>
<dbReference type="GeneTree" id="ENSGT01010000222294"/>
<keyword evidence="5" id="KW-0812">Transmembrane</keyword>
<evidence type="ECO:0000256" key="3">
    <source>
        <dbReference type="ARBA" id="ARBA00045430"/>
    </source>
</evidence>
<organism evidence="8 9">
    <name type="scientific">Amphiprion percula</name>
    <name type="common">Orange clownfish</name>
    <name type="synonym">Lutjanus percula</name>
    <dbReference type="NCBI Taxonomy" id="161767"/>
    <lineage>
        <taxon>Eukaryota</taxon>
        <taxon>Metazoa</taxon>
        <taxon>Chordata</taxon>
        <taxon>Craniata</taxon>
        <taxon>Vertebrata</taxon>
        <taxon>Euteleostomi</taxon>
        <taxon>Actinopterygii</taxon>
        <taxon>Neopterygii</taxon>
        <taxon>Teleostei</taxon>
        <taxon>Neoteleostei</taxon>
        <taxon>Acanthomorphata</taxon>
        <taxon>Ovalentaria</taxon>
        <taxon>Pomacentridae</taxon>
        <taxon>Amphiprion</taxon>
    </lineage>
</organism>
<feature type="domain" description="Ig-like" evidence="7">
    <location>
        <begin position="316"/>
        <end position="390"/>
    </location>
</feature>
<dbReference type="AlphaFoldDB" id="A0A3P8STU7"/>
<feature type="chain" id="PRO_5018077160" description="B-cell receptor CD22" evidence="6">
    <location>
        <begin position="27"/>
        <end position="604"/>
    </location>
</feature>
<comment type="subunit">
    <text evidence="4">Predominantly monomer of isoform CD22-beta. Also found as heterodimer of isoform CD22-beta and a shorter isoform. Interacts with PTPN6/SHP-1, LYN, SYK, PIK3R1/PIK3R2 and PLCG1 upon phosphorylation. Interacts with GRB2, INPP5D and SHC1 upon phosphorylation. May form a complex with INPP5D/SHIP, GRB2 and SHC1.</text>
</comment>
<accession>A0A3P8STU7</accession>
<evidence type="ECO:0000256" key="4">
    <source>
        <dbReference type="ARBA" id="ARBA00046458"/>
    </source>
</evidence>
<dbReference type="InterPro" id="IPR007110">
    <property type="entry name" value="Ig-like_dom"/>
</dbReference>
<keyword evidence="6" id="KW-0732">Signal</keyword>
<dbReference type="InterPro" id="IPR056386">
    <property type="entry name" value="Ig_CD22"/>
</dbReference>
<dbReference type="SMART" id="SM00409">
    <property type="entry name" value="IG"/>
    <property type="match status" value="3"/>
</dbReference>
<feature type="domain" description="Ig-like" evidence="7">
    <location>
        <begin position="211"/>
        <end position="299"/>
    </location>
</feature>
<sequence>MRAAAMSLTATTRGFVVLLLTVTVISQDDWNVTYSSTQICTLKGSTVEMHCSYRYPFEKDGQKTRVRSGFWFSKDSNNIYVDLRTDPEYSGRVQYHYGNNSCTLRITDLRKSDSAEYKFRFTTNQPGGSVTGSPGVTLSVADLQVNRSQINLYSVELKCQSSCPLAEPQSYIWYSKGRSIDGETSQFYRSYFYRPSRISCAVNGHENSPSPSVLVKDAWDVTYSSTQICAFKGSTVEMHCSYTHPPGIHVTEMFWFTKAKDDEYVKLKDDPQYADRVEYDQKSCSLTIRNLTESDSAEYKFRFKTNQQGGKYSGSPGVTLSVKDPQLQVHVSRSVNRFPTWTELTCQSSCQRPDYPSYNWYNNNVKVLEGKTYLHLQAFGPSDSYYCAVQGQEHFRSHAVYAPKLSSVSVSPSAEIVEGSSVNLTCSSDANPAANYTWYKENQDSPKASGHIFTITDFRAEHSGYYSCEAQNIVGRHTVSVHVAVLGGSWKAAAVGATTAVTLLVVFLLVFIMMRKKRRSEQSADPVQRADNREQDDLHYASIQFSKNLQESLYSNTASAEPQRHVEKEDEGVVYSGVRCNSGIRGQETEEDAAALYSTVKKTR</sequence>
<dbReference type="SMART" id="SM00408">
    <property type="entry name" value="IGc2"/>
    <property type="match status" value="1"/>
</dbReference>
<name>A0A3P8STU7_AMPPE</name>
<evidence type="ECO:0000259" key="7">
    <source>
        <dbReference type="PROSITE" id="PS50835"/>
    </source>
</evidence>
<dbReference type="Pfam" id="PF24518">
    <property type="entry name" value="Ig_CD22"/>
    <property type="match status" value="2"/>
</dbReference>
<keyword evidence="5" id="KW-0472">Membrane</keyword>
<dbReference type="InterPro" id="IPR003599">
    <property type="entry name" value="Ig_sub"/>
</dbReference>
<reference evidence="8" key="2">
    <citation type="submission" date="2025-08" db="UniProtKB">
        <authorList>
            <consortium name="Ensembl"/>
        </authorList>
    </citation>
    <scope>IDENTIFICATION</scope>
</reference>
<comment type="function">
    <text evidence="3">Most highly expressed siglec (sialic acid-binding immunoglobulin-like lectin) on B-cells that plays a role in various aspects of B-cell biology including differentiation, antigen presentation, and trafficking to bone marrow. Binds to alpha 2,6-linked sialic acid residues of surface molecules such as CD22 itself, CD45 and IgM in a cis configuration. Can also bind to ligands on other cells as an adhesion molecule in a trans configuration. Acts as an inhibitory coreceptor on the surface of B-cells and inhibits B-cell receptor induced signaling, characterized by inhibition of the calcium mobilization and cellular activation. Mechanistically, the immunoreceptor tyrosine-based inhibitory motif domain is phosphorylated by the Src kinase LYN, which in turn leads to the recruitment of the protein tyrosine phosphatase 1/PTPN6, leading to the negative regulation of BCR signaling. If this negative signaling from is of sufficient strength, apoptosis of the B-cell can be induced.</text>
</comment>
<proteinExistence type="predicted"/>
<dbReference type="InterPro" id="IPR036179">
    <property type="entry name" value="Ig-like_dom_sf"/>
</dbReference>
<evidence type="ECO:0000256" key="6">
    <source>
        <dbReference type="SAM" id="SignalP"/>
    </source>
</evidence>
<reference evidence="8 9" key="1">
    <citation type="submission" date="2018-03" db="EMBL/GenBank/DDBJ databases">
        <title>Finding Nemo's genes: A chromosome-scale reference assembly of the genome of the orange clownfish Amphiprion percula.</title>
        <authorList>
            <person name="Lehmann R."/>
        </authorList>
    </citation>
    <scope>NUCLEOTIDE SEQUENCE</scope>
</reference>
<dbReference type="CDD" id="cd00096">
    <property type="entry name" value="Ig"/>
    <property type="match status" value="1"/>
</dbReference>
<evidence type="ECO:0000256" key="5">
    <source>
        <dbReference type="SAM" id="Phobius"/>
    </source>
</evidence>
<dbReference type="Gene3D" id="2.60.40.10">
    <property type="entry name" value="Immunoglobulins"/>
    <property type="match status" value="3"/>
</dbReference>
<dbReference type="PANTHER" id="PTHR46013">
    <property type="entry name" value="VASCULAR CELL ADHESION MOLECULE 1"/>
    <property type="match status" value="1"/>
</dbReference>
<dbReference type="InterPro" id="IPR003598">
    <property type="entry name" value="Ig_sub2"/>
</dbReference>